<feature type="domain" description="DUF6589" evidence="1">
    <location>
        <begin position="26"/>
        <end position="100"/>
    </location>
</feature>
<sequence length="105" mass="12313">MDGFLKTVVWPLSSEEMRDQANTWMNRCCEKGDIFRVSNMLKFLIPCLFKHSPWSKYMVECKDCILKTEIMLPQRLAIKVRMASMVKPKDKQGKIKPSDLQEKTI</sequence>
<evidence type="ECO:0000259" key="1">
    <source>
        <dbReference type="Pfam" id="PF20231"/>
    </source>
</evidence>
<dbReference type="Pfam" id="PF20231">
    <property type="entry name" value="DUF6589"/>
    <property type="match status" value="1"/>
</dbReference>
<dbReference type="EMBL" id="CP111015">
    <property type="protein sequence ID" value="WAR03082.1"/>
    <property type="molecule type" value="Genomic_DNA"/>
</dbReference>
<keyword evidence="3" id="KW-1185">Reference proteome</keyword>
<evidence type="ECO:0000313" key="2">
    <source>
        <dbReference type="EMBL" id="WAR03082.1"/>
    </source>
</evidence>
<accession>A0ABY7DZC4</accession>
<protein>
    <recommendedName>
        <fullName evidence="1">DUF6589 domain-containing protein</fullName>
    </recommendedName>
</protein>
<dbReference type="Proteomes" id="UP001164746">
    <property type="component" value="Chromosome 4"/>
</dbReference>
<evidence type="ECO:0000313" key="3">
    <source>
        <dbReference type="Proteomes" id="UP001164746"/>
    </source>
</evidence>
<reference evidence="2" key="1">
    <citation type="submission" date="2022-11" db="EMBL/GenBank/DDBJ databases">
        <title>Centuries of genome instability and evolution in soft-shell clam transmissible cancer (bioRxiv).</title>
        <authorList>
            <person name="Hart S.F.M."/>
            <person name="Yonemitsu M.A."/>
            <person name="Giersch R.M."/>
            <person name="Beal B.F."/>
            <person name="Arriagada G."/>
            <person name="Davis B.W."/>
            <person name="Ostrander E.A."/>
            <person name="Goff S.P."/>
            <person name="Metzger M.J."/>
        </authorList>
    </citation>
    <scope>NUCLEOTIDE SEQUENCE</scope>
    <source>
        <strain evidence="2">MELC-2E11</strain>
        <tissue evidence="2">Siphon/mantle</tissue>
    </source>
</reference>
<name>A0ABY7DZC4_MYAAR</name>
<organism evidence="2 3">
    <name type="scientific">Mya arenaria</name>
    <name type="common">Soft-shell clam</name>
    <dbReference type="NCBI Taxonomy" id="6604"/>
    <lineage>
        <taxon>Eukaryota</taxon>
        <taxon>Metazoa</taxon>
        <taxon>Spiralia</taxon>
        <taxon>Lophotrochozoa</taxon>
        <taxon>Mollusca</taxon>
        <taxon>Bivalvia</taxon>
        <taxon>Autobranchia</taxon>
        <taxon>Heteroconchia</taxon>
        <taxon>Euheterodonta</taxon>
        <taxon>Imparidentia</taxon>
        <taxon>Neoheterodontei</taxon>
        <taxon>Myida</taxon>
        <taxon>Myoidea</taxon>
        <taxon>Myidae</taxon>
        <taxon>Mya</taxon>
    </lineage>
</organism>
<proteinExistence type="predicted"/>
<dbReference type="InterPro" id="IPR046496">
    <property type="entry name" value="DUF6589"/>
</dbReference>
<gene>
    <name evidence="2" type="ORF">MAR_009640</name>
</gene>